<evidence type="ECO:0000313" key="3">
    <source>
        <dbReference type="EMBL" id="GEU70311.1"/>
    </source>
</evidence>
<dbReference type="PANTHER" id="PTHR48475:SF2">
    <property type="entry name" value="RIBONUCLEASE H"/>
    <property type="match status" value="1"/>
</dbReference>
<dbReference type="Gene3D" id="3.30.420.10">
    <property type="entry name" value="Ribonuclease H-like superfamily/Ribonuclease H"/>
    <property type="match status" value="1"/>
</dbReference>
<gene>
    <name evidence="3" type="ORF">Tci_042289</name>
</gene>
<dbReference type="CDD" id="cd09279">
    <property type="entry name" value="RNase_HI_like"/>
    <property type="match status" value="1"/>
</dbReference>
<dbReference type="AlphaFoldDB" id="A0A6L2M8P3"/>
<comment type="caution">
    <text evidence="3">The sequence shown here is derived from an EMBL/GenBank/DDBJ whole genome shotgun (WGS) entry which is preliminary data.</text>
</comment>
<evidence type="ECO:0000259" key="2">
    <source>
        <dbReference type="Pfam" id="PF17921"/>
    </source>
</evidence>
<dbReference type="InterPro" id="IPR036397">
    <property type="entry name" value="RNaseH_sf"/>
</dbReference>
<dbReference type="GO" id="GO:0004523">
    <property type="term" value="F:RNA-DNA hybrid ribonuclease activity"/>
    <property type="evidence" value="ECO:0007669"/>
    <property type="project" value="InterPro"/>
</dbReference>
<reference evidence="3" key="1">
    <citation type="journal article" date="2019" name="Sci. Rep.">
        <title>Draft genome of Tanacetum cinerariifolium, the natural source of mosquito coil.</title>
        <authorList>
            <person name="Yamashiro T."/>
            <person name="Shiraishi A."/>
            <person name="Satake H."/>
            <person name="Nakayama K."/>
        </authorList>
    </citation>
    <scope>NUCLEOTIDE SEQUENCE</scope>
</reference>
<dbReference type="PANTHER" id="PTHR48475">
    <property type="entry name" value="RIBONUCLEASE H"/>
    <property type="match status" value="1"/>
</dbReference>
<dbReference type="Gene3D" id="1.10.340.70">
    <property type="match status" value="1"/>
</dbReference>
<dbReference type="EMBL" id="BKCJ010006090">
    <property type="protein sequence ID" value="GEU70311.1"/>
    <property type="molecule type" value="Genomic_DNA"/>
</dbReference>
<keyword evidence="3" id="KW-0808">Transferase</keyword>
<dbReference type="GO" id="GO:0003964">
    <property type="term" value="F:RNA-directed DNA polymerase activity"/>
    <property type="evidence" value="ECO:0007669"/>
    <property type="project" value="UniProtKB-KW"/>
</dbReference>
<dbReference type="Pfam" id="PF13456">
    <property type="entry name" value="RVT_3"/>
    <property type="match status" value="1"/>
</dbReference>
<protein>
    <submittedName>
        <fullName evidence="3">Reverse transcriptase domain-containing protein</fullName>
    </submittedName>
</protein>
<sequence>MEVCSLAEEGDLKGWTLYTNGASSQKGFGSGLVLIDPSSTKYTYAIRLTFPSTNNEAKYEALLVGLRIAWKIKVHALDVKVDSKLVACQMNGEFIEINEGMAKYLAKAKEQAASFKKFLIKNIIRNQNQKADVLSKLASVAFNYLMKEILVEVLNAKSVDAQEVSTIVEEEEDNWMTPIIKCLEEGVWPTDENEARTLRMKISQYVVKDGILFKNSYLSPMLRYVGPLQANYIIREVHEGACEMYAEARSMVAKIMMQGYYWPTMHGDTKEVVDKCDSCQIHAPIPKLLKTRLTSIMSPWPFY</sequence>
<keyword evidence="3" id="KW-0695">RNA-directed DNA polymerase</keyword>
<keyword evidence="3" id="KW-0548">Nucleotidyltransferase</keyword>
<dbReference type="InterPro" id="IPR002156">
    <property type="entry name" value="RNaseH_domain"/>
</dbReference>
<dbReference type="Pfam" id="PF17921">
    <property type="entry name" value="Integrase_H2C2"/>
    <property type="match status" value="1"/>
</dbReference>
<evidence type="ECO:0000259" key="1">
    <source>
        <dbReference type="Pfam" id="PF13456"/>
    </source>
</evidence>
<dbReference type="GO" id="GO:0003676">
    <property type="term" value="F:nucleic acid binding"/>
    <property type="evidence" value="ECO:0007669"/>
    <property type="project" value="InterPro"/>
</dbReference>
<name>A0A6L2M8P3_TANCI</name>
<organism evidence="3">
    <name type="scientific">Tanacetum cinerariifolium</name>
    <name type="common">Dalmatian daisy</name>
    <name type="synonym">Chrysanthemum cinerariifolium</name>
    <dbReference type="NCBI Taxonomy" id="118510"/>
    <lineage>
        <taxon>Eukaryota</taxon>
        <taxon>Viridiplantae</taxon>
        <taxon>Streptophyta</taxon>
        <taxon>Embryophyta</taxon>
        <taxon>Tracheophyta</taxon>
        <taxon>Spermatophyta</taxon>
        <taxon>Magnoliopsida</taxon>
        <taxon>eudicotyledons</taxon>
        <taxon>Gunneridae</taxon>
        <taxon>Pentapetalae</taxon>
        <taxon>asterids</taxon>
        <taxon>campanulids</taxon>
        <taxon>Asterales</taxon>
        <taxon>Asteraceae</taxon>
        <taxon>Asteroideae</taxon>
        <taxon>Anthemideae</taxon>
        <taxon>Anthemidinae</taxon>
        <taxon>Tanacetum</taxon>
    </lineage>
</organism>
<dbReference type="InterPro" id="IPR012337">
    <property type="entry name" value="RNaseH-like_sf"/>
</dbReference>
<feature type="domain" description="RNase H type-1" evidence="1">
    <location>
        <begin position="24"/>
        <end position="137"/>
    </location>
</feature>
<accession>A0A6L2M8P3</accession>
<dbReference type="SUPFAM" id="SSF53098">
    <property type="entry name" value="Ribonuclease H-like"/>
    <property type="match status" value="1"/>
</dbReference>
<feature type="domain" description="Integrase zinc-binding" evidence="2">
    <location>
        <begin position="232"/>
        <end position="282"/>
    </location>
</feature>
<dbReference type="InterPro" id="IPR041588">
    <property type="entry name" value="Integrase_H2C2"/>
</dbReference>
<proteinExistence type="predicted"/>